<organism evidence="1 2">
    <name type="scientific">Labeo rohita</name>
    <name type="common">Indian major carp</name>
    <name type="synonym">Cyprinus rohita</name>
    <dbReference type="NCBI Taxonomy" id="84645"/>
    <lineage>
        <taxon>Eukaryota</taxon>
        <taxon>Metazoa</taxon>
        <taxon>Chordata</taxon>
        <taxon>Craniata</taxon>
        <taxon>Vertebrata</taxon>
        <taxon>Euteleostomi</taxon>
        <taxon>Actinopterygii</taxon>
        <taxon>Neopterygii</taxon>
        <taxon>Teleostei</taxon>
        <taxon>Ostariophysi</taxon>
        <taxon>Cypriniformes</taxon>
        <taxon>Cyprinidae</taxon>
        <taxon>Labeoninae</taxon>
        <taxon>Labeonini</taxon>
        <taxon>Labeo</taxon>
    </lineage>
</organism>
<protein>
    <submittedName>
        <fullName evidence="1">Uncharacterized protein</fullName>
    </submittedName>
</protein>
<sequence length="86" mass="9366">MQKSRPEGRSDGGVSAETRAEAGAAAWQVTAADTRNYKHTPQHQRLLYDIITQYSAVFSTSAAQNTALAALSDPLLIYKSKENVLQ</sequence>
<evidence type="ECO:0000313" key="2">
    <source>
        <dbReference type="Proteomes" id="UP000290572"/>
    </source>
</evidence>
<dbReference type="Proteomes" id="UP000290572">
    <property type="component" value="Unassembled WGS sequence"/>
</dbReference>
<dbReference type="AlphaFoldDB" id="A0A498ME36"/>
<evidence type="ECO:0000313" key="1">
    <source>
        <dbReference type="EMBL" id="RXN15755.1"/>
    </source>
</evidence>
<comment type="caution">
    <text evidence="1">The sequence shown here is derived from an EMBL/GenBank/DDBJ whole genome shotgun (WGS) entry which is preliminary data.</text>
</comment>
<dbReference type="EMBL" id="QBIY01012829">
    <property type="protein sequence ID" value="RXN15755.1"/>
    <property type="molecule type" value="Genomic_DNA"/>
</dbReference>
<keyword evidence="2" id="KW-1185">Reference proteome</keyword>
<name>A0A498ME36_LABRO</name>
<reference evidence="1 2" key="1">
    <citation type="submission" date="2018-03" db="EMBL/GenBank/DDBJ databases">
        <title>Draft genome sequence of Rohu Carp (Labeo rohita).</title>
        <authorList>
            <person name="Das P."/>
            <person name="Kushwaha B."/>
            <person name="Joshi C.G."/>
            <person name="Kumar D."/>
            <person name="Nagpure N.S."/>
            <person name="Sahoo L."/>
            <person name="Das S.P."/>
            <person name="Bit A."/>
            <person name="Patnaik S."/>
            <person name="Meher P.K."/>
            <person name="Jayasankar P."/>
            <person name="Koringa P.G."/>
            <person name="Patel N.V."/>
            <person name="Hinsu A.T."/>
            <person name="Kumar R."/>
            <person name="Pandey M."/>
            <person name="Agarwal S."/>
            <person name="Srivastava S."/>
            <person name="Singh M."/>
            <person name="Iquebal M.A."/>
            <person name="Jaiswal S."/>
            <person name="Angadi U.B."/>
            <person name="Kumar N."/>
            <person name="Raza M."/>
            <person name="Shah T.M."/>
            <person name="Rai A."/>
            <person name="Jena J.K."/>
        </authorList>
    </citation>
    <scope>NUCLEOTIDE SEQUENCE [LARGE SCALE GENOMIC DNA]</scope>
    <source>
        <strain evidence="1">DASCIFA01</strain>
        <tissue evidence="1">Testis</tissue>
    </source>
</reference>
<gene>
    <name evidence="1" type="ORF">ROHU_027917</name>
</gene>
<proteinExistence type="predicted"/>
<accession>A0A498ME36</accession>